<organism evidence="1 2">
    <name type="scientific">Occallatibacter riparius</name>
    <dbReference type="NCBI Taxonomy" id="1002689"/>
    <lineage>
        <taxon>Bacteria</taxon>
        <taxon>Pseudomonadati</taxon>
        <taxon>Acidobacteriota</taxon>
        <taxon>Terriglobia</taxon>
        <taxon>Terriglobales</taxon>
        <taxon>Acidobacteriaceae</taxon>
        <taxon>Occallatibacter</taxon>
    </lineage>
</organism>
<protein>
    <recommendedName>
        <fullName evidence="3">DUF2191 domain-containing protein</fullName>
    </recommendedName>
</protein>
<name>A0A9J7BK56_9BACT</name>
<proteinExistence type="predicted"/>
<evidence type="ECO:0000313" key="2">
    <source>
        <dbReference type="Proteomes" id="UP001059380"/>
    </source>
</evidence>
<evidence type="ECO:0000313" key="1">
    <source>
        <dbReference type="EMBL" id="UWZ83216.1"/>
    </source>
</evidence>
<gene>
    <name evidence="1" type="ORF">MOP44_21925</name>
</gene>
<sequence>MRTTLSIDDDIAMLLEQEVRRSGKPFKVVVNRLLSLGLAHARQPKTVRAFKVRPRAMGLAAGQSYDNVSALLEQLEGPDHK</sequence>
<dbReference type="EMBL" id="CP093313">
    <property type="protein sequence ID" value="UWZ83216.1"/>
    <property type="molecule type" value="Genomic_DNA"/>
</dbReference>
<dbReference type="KEGG" id="orp:MOP44_21925"/>
<dbReference type="Proteomes" id="UP001059380">
    <property type="component" value="Chromosome"/>
</dbReference>
<reference evidence="1" key="1">
    <citation type="submission" date="2021-04" db="EMBL/GenBank/DDBJ databases">
        <title>Phylogenetic analysis of Acidobacteriaceae.</title>
        <authorList>
            <person name="Qiu L."/>
            <person name="Zhang Q."/>
        </authorList>
    </citation>
    <scope>NUCLEOTIDE SEQUENCE</scope>
    <source>
        <strain evidence="1">DSM 25168</strain>
    </source>
</reference>
<accession>A0A9J7BK56</accession>
<dbReference type="RefSeq" id="WP_260792550.1">
    <property type="nucleotide sequence ID" value="NZ_CP093313.1"/>
</dbReference>
<dbReference type="AlphaFoldDB" id="A0A9J7BK56"/>
<evidence type="ECO:0008006" key="3">
    <source>
        <dbReference type="Google" id="ProtNLM"/>
    </source>
</evidence>
<keyword evidence="2" id="KW-1185">Reference proteome</keyword>